<dbReference type="AlphaFoldDB" id="A0A6A7BXR2"/>
<gene>
    <name evidence="5" type="ORF">K470DRAFT_259055</name>
</gene>
<proteinExistence type="predicted"/>
<dbReference type="Proteomes" id="UP000799421">
    <property type="component" value="Unassembled WGS sequence"/>
</dbReference>
<dbReference type="SUPFAM" id="SSF48371">
    <property type="entry name" value="ARM repeat"/>
    <property type="match status" value="2"/>
</dbReference>
<dbReference type="InterPro" id="IPR011989">
    <property type="entry name" value="ARM-like"/>
</dbReference>
<evidence type="ECO:0000256" key="2">
    <source>
        <dbReference type="ARBA" id="ARBA00022490"/>
    </source>
</evidence>
<dbReference type="GO" id="GO:0005737">
    <property type="term" value="C:cytoplasm"/>
    <property type="evidence" value="ECO:0007669"/>
    <property type="project" value="UniProtKB-SubCell"/>
</dbReference>
<keyword evidence="2" id="KW-0963">Cytoplasm</keyword>
<feature type="domain" description="UNC-45/Cro1/She4 central" evidence="4">
    <location>
        <begin position="214"/>
        <end position="365"/>
    </location>
</feature>
<evidence type="ECO:0000256" key="3">
    <source>
        <dbReference type="SAM" id="MobiDB-lite"/>
    </source>
</evidence>
<sequence>MATTEKEVAALLRLADEAKTSRDWPRLGDILTQASRLEPENKQVKQRWRDFQASDQGALGPCQKYLSSEKGEDGKRALSALRENQLEDVQEVYDLLLEADNKLSMLGDLTSTLLQRQPAKKYAAGLLEKGQTQSLTQTLHQGEKPFRALVGITFEDAVWTSRNTQKTAQQHVFRFCVASLKKPDENKASLIEAVARQLAIHPDNVKELINQDVSDTIFSMLDFRLDSSVRGQAMVCTTQLFKLKDNSEQMFTTFIKSMTGKDPNITASAAAMAFAVVPAAAAQIFLTEGFIQHLVSALENNTSAVAAGKTNAIDIERAILELLSAACIDKACREAINRRCSSYLQKTASQAQNPHQALASIILAKSSEKSADSLTETLSNLAIKDDEAIEGLAYTSLQPSVKEKLSFNTKLLQQLITTVKSQNQSSFGALQVLSNLVTYRRPRSAERTKISQLKAYASGSSIVEDSNPLDDDVHVSARCTKLVNLNIIPTLTSLPSTNTSSASLTVKILLSLSKDTKNRPKLAQQGGIKYLLHVPGGSLTSAHALARILISTNPEHAFTKATPAVSAASALIKLLIPVEDENGESDLLPTFESLLALTNLCSTEDSASRDLVLRTAMPQVEELLLSNNTLIQRAAVELICNLMLSPDGVALFTSTGSSNSKDTSKSDKSNAKDPKPANPRSDPTSSPTNRRLGILVALSNSPDTATRRAAGGALAGLTQWDVGVGSLLNDKGVSALIRMCHDESPEVRHRGLVCVLNAVSAPGEVGKHAIEVFKKQHLEGSRTEEEVLREVRDEIRRRLR</sequence>
<reference evidence="5" key="1">
    <citation type="journal article" date="2020" name="Stud. Mycol.">
        <title>101 Dothideomycetes genomes: a test case for predicting lifestyles and emergence of pathogens.</title>
        <authorList>
            <person name="Haridas S."/>
            <person name="Albert R."/>
            <person name="Binder M."/>
            <person name="Bloem J."/>
            <person name="Labutti K."/>
            <person name="Salamov A."/>
            <person name="Andreopoulos B."/>
            <person name="Baker S."/>
            <person name="Barry K."/>
            <person name="Bills G."/>
            <person name="Bluhm B."/>
            <person name="Cannon C."/>
            <person name="Castanera R."/>
            <person name="Culley D."/>
            <person name="Daum C."/>
            <person name="Ezra D."/>
            <person name="Gonzalez J."/>
            <person name="Henrissat B."/>
            <person name="Kuo A."/>
            <person name="Liang C."/>
            <person name="Lipzen A."/>
            <person name="Lutzoni F."/>
            <person name="Magnuson J."/>
            <person name="Mondo S."/>
            <person name="Nolan M."/>
            <person name="Ohm R."/>
            <person name="Pangilinan J."/>
            <person name="Park H.-J."/>
            <person name="Ramirez L."/>
            <person name="Alfaro M."/>
            <person name="Sun H."/>
            <person name="Tritt A."/>
            <person name="Yoshinaga Y."/>
            <person name="Zwiers L.-H."/>
            <person name="Turgeon B."/>
            <person name="Goodwin S."/>
            <person name="Spatafora J."/>
            <person name="Crous P."/>
            <person name="Grigoriev I."/>
        </authorList>
    </citation>
    <scope>NUCLEOTIDE SEQUENCE</scope>
    <source>
        <strain evidence="5">CBS 480.64</strain>
    </source>
</reference>
<evidence type="ECO:0000259" key="4">
    <source>
        <dbReference type="Pfam" id="PF11701"/>
    </source>
</evidence>
<name>A0A6A7BXR2_9PEZI</name>
<dbReference type="InterPro" id="IPR016024">
    <property type="entry name" value="ARM-type_fold"/>
</dbReference>
<evidence type="ECO:0000313" key="5">
    <source>
        <dbReference type="EMBL" id="KAF2859298.1"/>
    </source>
</evidence>
<accession>A0A6A7BXR2</accession>
<dbReference type="OrthoDB" id="5574718at2759"/>
<feature type="region of interest" description="Disordered" evidence="3">
    <location>
        <begin position="655"/>
        <end position="690"/>
    </location>
</feature>
<evidence type="ECO:0000256" key="1">
    <source>
        <dbReference type="ARBA" id="ARBA00004496"/>
    </source>
</evidence>
<organism evidence="5 6">
    <name type="scientific">Piedraia hortae CBS 480.64</name>
    <dbReference type="NCBI Taxonomy" id="1314780"/>
    <lineage>
        <taxon>Eukaryota</taxon>
        <taxon>Fungi</taxon>
        <taxon>Dikarya</taxon>
        <taxon>Ascomycota</taxon>
        <taxon>Pezizomycotina</taxon>
        <taxon>Dothideomycetes</taxon>
        <taxon>Dothideomycetidae</taxon>
        <taxon>Capnodiales</taxon>
        <taxon>Piedraiaceae</taxon>
        <taxon>Piedraia</taxon>
    </lineage>
</organism>
<dbReference type="EMBL" id="MU005995">
    <property type="protein sequence ID" value="KAF2859298.1"/>
    <property type="molecule type" value="Genomic_DNA"/>
</dbReference>
<protein>
    <submittedName>
        <fullName evidence="5">ARM repeat-containing protein</fullName>
    </submittedName>
</protein>
<keyword evidence="6" id="KW-1185">Reference proteome</keyword>
<dbReference type="InterPro" id="IPR024660">
    <property type="entry name" value="UCS_central_dom"/>
</dbReference>
<dbReference type="Gene3D" id="1.25.10.100">
    <property type="match status" value="1"/>
</dbReference>
<dbReference type="GO" id="GO:0051879">
    <property type="term" value="F:Hsp90 protein binding"/>
    <property type="evidence" value="ECO:0007669"/>
    <property type="project" value="TreeGrafter"/>
</dbReference>
<evidence type="ECO:0000313" key="6">
    <source>
        <dbReference type="Proteomes" id="UP000799421"/>
    </source>
</evidence>
<feature type="compositionally biased region" description="Basic and acidic residues" evidence="3">
    <location>
        <begin position="662"/>
        <end position="675"/>
    </location>
</feature>
<comment type="subcellular location">
    <subcellularLocation>
        <location evidence="1">Cytoplasm</location>
    </subcellularLocation>
</comment>
<dbReference type="PANTHER" id="PTHR45994:SF1">
    <property type="entry name" value="FI21225P1"/>
    <property type="match status" value="1"/>
</dbReference>
<dbReference type="Gene3D" id="1.25.10.10">
    <property type="entry name" value="Leucine-rich Repeat Variant"/>
    <property type="match status" value="1"/>
</dbReference>
<dbReference type="PANTHER" id="PTHR45994">
    <property type="entry name" value="FI21225P1"/>
    <property type="match status" value="1"/>
</dbReference>
<dbReference type="Pfam" id="PF11701">
    <property type="entry name" value="UNC45-central"/>
    <property type="match status" value="1"/>
</dbReference>